<protein>
    <submittedName>
        <fullName evidence="1">Uncharacterized protein</fullName>
    </submittedName>
</protein>
<reference evidence="1 2" key="1">
    <citation type="journal article" date="2022" name="Res Sq">
        <title>Evolution of multicellular longitudinally dividing oral cavity symbionts (Neisseriaceae).</title>
        <authorList>
            <person name="Nyongesa S."/>
            <person name="Weber P."/>
            <person name="Bernet E."/>
            <person name="Pullido F."/>
            <person name="Nieckarz M."/>
            <person name="Delaby M."/>
            <person name="Nieves C."/>
            <person name="Viehboeck T."/>
            <person name="Krause N."/>
            <person name="Rivera-Millot A."/>
            <person name="Nakamura A."/>
            <person name="Vischer N."/>
            <person name="VanNieuwenhze M."/>
            <person name="Brun Y."/>
            <person name="Cava F."/>
            <person name="Bulgheresi S."/>
            <person name="Veyrier F."/>
        </authorList>
    </citation>
    <scope>NUCLEOTIDE SEQUENCE [LARGE SCALE GENOMIC DNA]</scope>
    <source>
        <strain evidence="1 2">CCUG 63373m</strain>
    </source>
</reference>
<keyword evidence="2" id="KW-1185">Reference proteome</keyword>
<dbReference type="Proteomes" id="UP000829817">
    <property type="component" value="Chromosome"/>
</dbReference>
<evidence type="ECO:0000313" key="1">
    <source>
        <dbReference type="EMBL" id="UOO81976.1"/>
    </source>
</evidence>
<organism evidence="1 2">
    <name type="scientific">Uruburuella testudinis</name>
    <dbReference type="NCBI Taxonomy" id="1282863"/>
    <lineage>
        <taxon>Bacteria</taxon>
        <taxon>Pseudomonadati</taxon>
        <taxon>Pseudomonadota</taxon>
        <taxon>Betaproteobacteria</taxon>
        <taxon>Neisseriales</taxon>
        <taxon>Neisseriaceae</taxon>
        <taxon>Uruburuella</taxon>
    </lineage>
</organism>
<accession>A0ABY4DSF8</accession>
<name>A0ABY4DSF8_9NEIS</name>
<proteinExistence type="predicted"/>
<dbReference type="RefSeq" id="WP_244785238.1">
    <property type="nucleotide sequence ID" value="NZ_CP091508.1"/>
</dbReference>
<dbReference type="EMBL" id="CP091508">
    <property type="protein sequence ID" value="UOO81976.1"/>
    <property type="molecule type" value="Genomic_DNA"/>
</dbReference>
<evidence type="ECO:0000313" key="2">
    <source>
        <dbReference type="Proteomes" id="UP000829817"/>
    </source>
</evidence>
<gene>
    <name evidence="1" type="ORF">LVJ83_00410</name>
</gene>
<sequence length="87" mass="9490">MAAAVAKKSFIVKQSADMAANIVHHLVAPEIFTAAAYHAPCQPKLSGAHNTGRLKDCLAYYNLSDGLGIVMINHRQIMEFLIQNILL</sequence>